<dbReference type="EMBL" id="CAADJE010000024">
    <property type="protein sequence ID" value="VFS70411.1"/>
    <property type="molecule type" value="Genomic_DNA"/>
</dbReference>
<evidence type="ECO:0000313" key="9">
    <source>
        <dbReference type="Proteomes" id="UP000345637"/>
    </source>
</evidence>
<sequence>MVCAELCLWIYSVSTTASLGEGGVYHEPVDAVCAAHRMGDDETRPARAYWECLPVAIVGLGLLSLHMPIAFHPSQGWFLLTALVQSIWFCYTSRCARDVPLIPLTTVQLAITGVVGLGISAAVETWDQPFTLPTFGWLLASIVIATSLRFGLQMKGQKYAAVASAAIIMVLEPLLTVIAAALWYGEQLPLQKIIGGMLILVAQLWFRWRMLRPLR</sequence>
<feature type="transmembrane region" description="Helical" evidence="6">
    <location>
        <begin position="101"/>
        <end position="123"/>
    </location>
</feature>
<dbReference type="SUPFAM" id="SSF103481">
    <property type="entry name" value="Multidrug resistance efflux transporter EmrE"/>
    <property type="match status" value="1"/>
</dbReference>
<evidence type="ECO:0000256" key="6">
    <source>
        <dbReference type="SAM" id="Phobius"/>
    </source>
</evidence>
<feature type="transmembrane region" description="Helical" evidence="6">
    <location>
        <begin position="48"/>
        <end position="71"/>
    </location>
</feature>
<keyword evidence="4 6" id="KW-1133">Transmembrane helix</keyword>
<feature type="domain" description="EamA" evidence="7">
    <location>
        <begin position="77"/>
        <end position="203"/>
    </location>
</feature>
<feature type="transmembrane region" description="Helical" evidence="6">
    <location>
        <begin position="190"/>
        <end position="208"/>
    </location>
</feature>
<evidence type="ECO:0000313" key="8">
    <source>
        <dbReference type="EMBL" id="VFS70411.1"/>
    </source>
</evidence>
<dbReference type="GO" id="GO:0005886">
    <property type="term" value="C:plasma membrane"/>
    <property type="evidence" value="ECO:0007669"/>
    <property type="project" value="UniProtKB-SubCell"/>
</dbReference>
<evidence type="ECO:0000259" key="7">
    <source>
        <dbReference type="Pfam" id="PF00892"/>
    </source>
</evidence>
<name>A0A485BC96_RAOPL</name>
<dbReference type="Proteomes" id="UP000345637">
    <property type="component" value="Unassembled WGS sequence"/>
</dbReference>
<organism evidence="8 9">
    <name type="scientific">Raoultella planticola</name>
    <name type="common">Klebsiella planticola</name>
    <dbReference type="NCBI Taxonomy" id="575"/>
    <lineage>
        <taxon>Bacteria</taxon>
        <taxon>Pseudomonadati</taxon>
        <taxon>Pseudomonadota</taxon>
        <taxon>Gammaproteobacteria</taxon>
        <taxon>Enterobacterales</taxon>
        <taxon>Enterobacteriaceae</taxon>
        <taxon>Klebsiella/Raoultella group</taxon>
        <taxon>Raoultella</taxon>
    </lineage>
</organism>
<proteinExistence type="predicted"/>
<dbReference type="InterPro" id="IPR051258">
    <property type="entry name" value="Diverse_Substrate_Transporter"/>
</dbReference>
<comment type="subcellular location">
    <subcellularLocation>
        <location evidence="1">Cell membrane</location>
        <topology evidence="1">Multi-pass membrane protein</topology>
    </subcellularLocation>
</comment>
<dbReference type="AlphaFoldDB" id="A0A485BC96"/>
<accession>A0A485BC96</accession>
<evidence type="ECO:0000256" key="3">
    <source>
        <dbReference type="ARBA" id="ARBA00022692"/>
    </source>
</evidence>
<keyword evidence="5 6" id="KW-0472">Membrane</keyword>
<evidence type="ECO:0000256" key="4">
    <source>
        <dbReference type="ARBA" id="ARBA00022989"/>
    </source>
</evidence>
<dbReference type="PANTHER" id="PTHR42920:SF5">
    <property type="entry name" value="EAMA DOMAIN-CONTAINING PROTEIN"/>
    <property type="match status" value="1"/>
</dbReference>
<keyword evidence="2" id="KW-1003">Cell membrane</keyword>
<gene>
    <name evidence="8" type="ORF">NCTC12998_03820</name>
</gene>
<dbReference type="InterPro" id="IPR000620">
    <property type="entry name" value="EamA_dom"/>
</dbReference>
<protein>
    <submittedName>
        <fullName evidence="8">Carboxylate/amino acid/amine transporter</fullName>
    </submittedName>
</protein>
<dbReference type="InterPro" id="IPR037185">
    <property type="entry name" value="EmrE-like"/>
</dbReference>
<reference evidence="8 9" key="1">
    <citation type="submission" date="2019-03" db="EMBL/GenBank/DDBJ databases">
        <authorList>
            <consortium name="Pathogen Informatics"/>
        </authorList>
    </citation>
    <scope>NUCLEOTIDE SEQUENCE [LARGE SCALE GENOMIC DNA]</scope>
    <source>
        <strain evidence="8 9">NCTC12998</strain>
    </source>
</reference>
<dbReference type="Pfam" id="PF00892">
    <property type="entry name" value="EamA"/>
    <property type="match status" value="1"/>
</dbReference>
<evidence type="ECO:0000256" key="5">
    <source>
        <dbReference type="ARBA" id="ARBA00023136"/>
    </source>
</evidence>
<feature type="transmembrane region" description="Helical" evidence="6">
    <location>
        <begin position="135"/>
        <end position="152"/>
    </location>
</feature>
<feature type="transmembrane region" description="Helical" evidence="6">
    <location>
        <begin position="77"/>
        <end position="94"/>
    </location>
</feature>
<evidence type="ECO:0000256" key="2">
    <source>
        <dbReference type="ARBA" id="ARBA00022475"/>
    </source>
</evidence>
<dbReference type="PANTHER" id="PTHR42920">
    <property type="entry name" value="OS03G0707200 PROTEIN-RELATED"/>
    <property type="match status" value="1"/>
</dbReference>
<keyword evidence="3 6" id="KW-0812">Transmembrane</keyword>
<feature type="transmembrane region" description="Helical" evidence="6">
    <location>
        <begin position="159"/>
        <end position="184"/>
    </location>
</feature>
<evidence type="ECO:0000256" key="1">
    <source>
        <dbReference type="ARBA" id="ARBA00004651"/>
    </source>
</evidence>